<keyword evidence="2" id="KW-0547">Nucleotide-binding</keyword>
<name>A0A562V4F1_9ACTN</name>
<evidence type="ECO:0000256" key="3">
    <source>
        <dbReference type="ARBA" id="ARBA00022840"/>
    </source>
</evidence>
<dbReference type="SUPFAM" id="SSF50037">
    <property type="entry name" value="C-terminal domain of transcriptional repressors"/>
    <property type="match status" value="1"/>
</dbReference>
<reference evidence="7 8" key="1">
    <citation type="journal article" date="2013" name="Stand. Genomic Sci.">
        <title>Genomic Encyclopedia of Type Strains, Phase I: The one thousand microbial genomes (KMG-I) project.</title>
        <authorList>
            <person name="Kyrpides N.C."/>
            <person name="Woyke T."/>
            <person name="Eisen J.A."/>
            <person name="Garrity G."/>
            <person name="Lilburn T.G."/>
            <person name="Beck B.J."/>
            <person name="Whitman W.B."/>
            <person name="Hugenholtz P."/>
            <person name="Klenk H.P."/>
        </authorList>
    </citation>
    <scope>NUCLEOTIDE SEQUENCE [LARGE SCALE GENOMIC DNA]</scope>
    <source>
        <strain evidence="7 8">DSM 45044</strain>
    </source>
</reference>
<keyword evidence="3" id="KW-0067">ATP-binding</keyword>
<dbReference type="InterPro" id="IPR004143">
    <property type="entry name" value="BPL_LPL_catalytic"/>
</dbReference>
<dbReference type="PANTHER" id="PTHR12835:SF5">
    <property type="entry name" value="BIOTIN--PROTEIN LIGASE"/>
    <property type="match status" value="1"/>
</dbReference>
<dbReference type="InterPro" id="IPR045864">
    <property type="entry name" value="aa-tRNA-synth_II/BPL/LPL"/>
</dbReference>
<dbReference type="Pfam" id="PF03099">
    <property type="entry name" value="BPL_LplA_LipB"/>
    <property type="match status" value="1"/>
</dbReference>
<keyword evidence="1 7" id="KW-0436">Ligase</keyword>
<evidence type="ECO:0000256" key="1">
    <source>
        <dbReference type="ARBA" id="ARBA00022598"/>
    </source>
</evidence>
<evidence type="ECO:0000259" key="6">
    <source>
        <dbReference type="PROSITE" id="PS51733"/>
    </source>
</evidence>
<accession>A0A562V4F1</accession>
<gene>
    <name evidence="7" type="ORF">LX16_3514</name>
</gene>
<dbReference type="EC" id="6.3.4.15" evidence="5"/>
<dbReference type="OrthoDB" id="9807064at2"/>
<dbReference type="PROSITE" id="PS51733">
    <property type="entry name" value="BPL_LPL_CATALYTIC"/>
    <property type="match status" value="1"/>
</dbReference>
<dbReference type="CDD" id="cd16442">
    <property type="entry name" value="BPL"/>
    <property type="match status" value="1"/>
</dbReference>
<dbReference type="RefSeq" id="WP_147140100.1">
    <property type="nucleotide sequence ID" value="NZ_BAABIJ010000002.1"/>
</dbReference>
<evidence type="ECO:0000313" key="8">
    <source>
        <dbReference type="Proteomes" id="UP000321617"/>
    </source>
</evidence>
<comment type="caution">
    <text evidence="7">The sequence shown here is derived from an EMBL/GenBank/DDBJ whole genome shotgun (WGS) entry which is preliminary data.</text>
</comment>
<dbReference type="GO" id="GO:0004077">
    <property type="term" value="F:biotin--[biotin carboxyl-carrier protein] ligase activity"/>
    <property type="evidence" value="ECO:0007669"/>
    <property type="project" value="UniProtKB-EC"/>
</dbReference>
<proteinExistence type="predicted"/>
<dbReference type="GO" id="GO:0005737">
    <property type="term" value="C:cytoplasm"/>
    <property type="evidence" value="ECO:0007669"/>
    <property type="project" value="TreeGrafter"/>
</dbReference>
<organism evidence="7 8">
    <name type="scientific">Stackebrandtia albiflava</name>
    <dbReference type="NCBI Taxonomy" id="406432"/>
    <lineage>
        <taxon>Bacteria</taxon>
        <taxon>Bacillati</taxon>
        <taxon>Actinomycetota</taxon>
        <taxon>Actinomycetes</taxon>
        <taxon>Glycomycetales</taxon>
        <taxon>Glycomycetaceae</taxon>
        <taxon>Stackebrandtia</taxon>
    </lineage>
</organism>
<dbReference type="PANTHER" id="PTHR12835">
    <property type="entry name" value="BIOTIN PROTEIN LIGASE"/>
    <property type="match status" value="1"/>
</dbReference>
<dbReference type="NCBIfam" id="TIGR00121">
    <property type="entry name" value="birA_ligase"/>
    <property type="match status" value="1"/>
</dbReference>
<sequence>MTVRDPLDPAGLTASSVGGMWRRVRVREEVGSTNAEVARLAAEGAPHGTVVTAESQSTGRGRAGREWVSPPRGGIAVSMLLRPTAPQARWSWLPLLAGVALAETVETRAEVPAHLKWPNDLLVGPGHKTAGILAEVAAGAVALGVGLNVTLTREELPRPDTTSLLLAGARLLDRTVLLAGLLRTVERWYTAWDAAQGDPERSGLRAAYLRYCHTVGRNVSVWLPDGERLDGAAVDIDADGRLCVESEGRVTPVAAGDVHHVRLP</sequence>
<dbReference type="Gene3D" id="3.30.930.10">
    <property type="entry name" value="Bira Bifunctional Protein, Domain 2"/>
    <property type="match status" value="1"/>
</dbReference>
<dbReference type="GO" id="GO:0005524">
    <property type="term" value="F:ATP binding"/>
    <property type="evidence" value="ECO:0007669"/>
    <property type="project" value="UniProtKB-KW"/>
</dbReference>
<keyword evidence="4" id="KW-0092">Biotin</keyword>
<dbReference type="Pfam" id="PF02237">
    <property type="entry name" value="BPL_C"/>
    <property type="match status" value="1"/>
</dbReference>
<evidence type="ECO:0000256" key="4">
    <source>
        <dbReference type="ARBA" id="ARBA00023267"/>
    </source>
</evidence>
<dbReference type="Proteomes" id="UP000321617">
    <property type="component" value="Unassembled WGS sequence"/>
</dbReference>
<keyword evidence="8" id="KW-1185">Reference proteome</keyword>
<evidence type="ECO:0000256" key="5">
    <source>
        <dbReference type="ARBA" id="ARBA00024227"/>
    </source>
</evidence>
<dbReference type="Gene3D" id="2.30.30.100">
    <property type="match status" value="1"/>
</dbReference>
<protein>
    <recommendedName>
        <fullName evidence="5">biotin--[biotin carboxyl-carrier protein] ligase</fullName>
        <ecNumber evidence="5">6.3.4.15</ecNumber>
    </recommendedName>
</protein>
<dbReference type="EMBL" id="VLLL01000006">
    <property type="protein sequence ID" value="TWJ12750.1"/>
    <property type="molecule type" value="Genomic_DNA"/>
</dbReference>
<dbReference type="InterPro" id="IPR003142">
    <property type="entry name" value="BPL_C"/>
</dbReference>
<dbReference type="SUPFAM" id="SSF55681">
    <property type="entry name" value="Class II aaRS and biotin synthetases"/>
    <property type="match status" value="1"/>
</dbReference>
<dbReference type="InterPro" id="IPR004408">
    <property type="entry name" value="Biotin_CoA_COase_ligase"/>
</dbReference>
<evidence type="ECO:0000313" key="7">
    <source>
        <dbReference type="EMBL" id="TWJ12750.1"/>
    </source>
</evidence>
<feature type="domain" description="BPL/LPL catalytic" evidence="6">
    <location>
        <begin position="23"/>
        <end position="193"/>
    </location>
</feature>
<evidence type="ECO:0000256" key="2">
    <source>
        <dbReference type="ARBA" id="ARBA00022741"/>
    </source>
</evidence>
<dbReference type="AlphaFoldDB" id="A0A562V4F1"/>
<dbReference type="InterPro" id="IPR008988">
    <property type="entry name" value="Transcriptional_repressor_C"/>
</dbReference>